<dbReference type="EMBL" id="CP099427">
    <property type="protein sequence ID" value="USW57714.1"/>
    <property type="molecule type" value="Genomic_DNA"/>
</dbReference>
<feature type="domain" description="Nephrocystin 3-like N-terminal" evidence="2">
    <location>
        <begin position="429"/>
        <end position="570"/>
    </location>
</feature>
<name>A0A9Q9AYX1_9PEZI</name>
<keyword evidence="1" id="KW-0677">Repeat</keyword>
<sequence length="671" mass="76779">MPSTPSARAFMVGRAGRLHPALDASNSRYDARRDEFVAINENDTGIRRDAAWHTARFIDIMNIVAENAASKPGVQTFDLRKAHDWVEVRREAALTSQDKYNDKIKGFRGFFPRIARKIGDMNPAIEPIATTLPAGEYTSLVCGGIVLMFKAFDRVTKVREQVLTTLGEYPELLDSVERLLQLYRDDVKLEQRATALYIALLITIEGMIMWFEEKTWKRLKAFMEQGLYAKDLEDKINHLKQCGRALKDSADLCDKERTNEAFLVIQDIYERLKDTNRGIEEVVDEVRRTGNENYAAIGDVQAQVIRIVGQNNVAIKHLEKLNEDQGIKVKNLVMEHISAFDCAWEKRAEDRAEARAEARARGVRAEADALRMRTELLEKELELARRFTVLSQQYAQELLGEQVQDPLKVASAYTKYSRIEGSQADITNILLQHEKFRRWYTLDTSEPLLIIPPPSSAKTSPASFAAAALFDAFRDFKSATTIGYFSDKEHFESTDQPTVKMLKSLIQQLLHVHQYDLTYWTTVTSLNDHHDYLFYGDVDYLCSFFKYLVRRAPGGAVFCIIDNIQHLERNAPTAEVDMIMRMFRDLLNNPQDQQLGAEDTIAFKPMLLSPQSRGRVVSSMYPDEVLRIVQTESRDDLVTSWKLMRRLRLNENVFGDESETAQTGVEYHESS</sequence>
<dbReference type="AlphaFoldDB" id="A0A9Q9AYX1"/>
<dbReference type="Pfam" id="PF24883">
    <property type="entry name" value="NPHP3_N"/>
    <property type="match status" value="1"/>
</dbReference>
<evidence type="ECO:0000313" key="3">
    <source>
        <dbReference type="EMBL" id="USW57714.1"/>
    </source>
</evidence>
<dbReference type="InterPro" id="IPR056884">
    <property type="entry name" value="NPHP3-like_N"/>
</dbReference>
<keyword evidence="4" id="KW-1185">Reference proteome</keyword>
<dbReference type="Proteomes" id="UP001056384">
    <property type="component" value="Chromosome 10"/>
</dbReference>
<proteinExistence type="predicted"/>
<reference evidence="3" key="1">
    <citation type="submission" date="2022-06" db="EMBL/GenBank/DDBJ databases">
        <title>Complete genome sequences of two strains of the flax pathogen Septoria linicola.</title>
        <authorList>
            <person name="Lapalu N."/>
            <person name="Simon A."/>
            <person name="Demenou B."/>
            <person name="Paumier D."/>
            <person name="Guillot M.-P."/>
            <person name="Gout L."/>
            <person name="Valade R."/>
        </authorList>
    </citation>
    <scope>NUCLEOTIDE SEQUENCE</scope>
    <source>
        <strain evidence="3">SE15195</strain>
    </source>
</reference>
<evidence type="ECO:0000313" key="4">
    <source>
        <dbReference type="Proteomes" id="UP001056384"/>
    </source>
</evidence>
<dbReference type="PANTHER" id="PTHR40619">
    <property type="entry name" value="FUNGAL STAND N-TERMINAL GOODBYE DOMAIN-CONTAINING PROTEIN"/>
    <property type="match status" value="1"/>
</dbReference>
<dbReference type="PANTHER" id="PTHR40619:SF3">
    <property type="entry name" value="FUNGAL STAND N-TERMINAL GOODBYE DOMAIN-CONTAINING PROTEIN"/>
    <property type="match status" value="1"/>
</dbReference>
<protein>
    <recommendedName>
        <fullName evidence="2">Nephrocystin 3-like N-terminal domain-containing protein</fullName>
    </recommendedName>
</protein>
<organism evidence="3 4">
    <name type="scientific">Septoria linicola</name>
    <dbReference type="NCBI Taxonomy" id="215465"/>
    <lineage>
        <taxon>Eukaryota</taxon>
        <taxon>Fungi</taxon>
        <taxon>Dikarya</taxon>
        <taxon>Ascomycota</taxon>
        <taxon>Pezizomycotina</taxon>
        <taxon>Dothideomycetes</taxon>
        <taxon>Dothideomycetidae</taxon>
        <taxon>Mycosphaerellales</taxon>
        <taxon>Mycosphaerellaceae</taxon>
        <taxon>Septoria</taxon>
    </lineage>
</organism>
<evidence type="ECO:0000256" key="1">
    <source>
        <dbReference type="ARBA" id="ARBA00022737"/>
    </source>
</evidence>
<gene>
    <name evidence="3" type="ORF">Slin15195_G110330</name>
</gene>
<evidence type="ECO:0000259" key="2">
    <source>
        <dbReference type="Pfam" id="PF24883"/>
    </source>
</evidence>
<accession>A0A9Q9AYX1</accession>